<reference evidence="1 2" key="1">
    <citation type="submission" date="2014-02" db="EMBL/GenBank/DDBJ databases">
        <authorList>
            <person name="Genoscope - CEA"/>
        </authorList>
    </citation>
    <scope>NUCLEOTIDE SEQUENCE [LARGE SCALE GENOMIC DNA]</scope>
    <source>
        <strain evidence="1 2">CS03</strain>
    </source>
</reference>
<dbReference type="KEGG" id="xbv:XBW1_4341"/>
<sequence length="60" mass="6843">MIKRLLKLKTMALISGFGITILAERWLNNQNKIMGVFLIIHSPLKLKNTFNLDFLTGSII</sequence>
<organism evidence="1 2">
    <name type="scientific">Xenorhabdus bovienii</name>
    <name type="common">Xenorhabdus nematophila subsp. bovienii</name>
    <dbReference type="NCBI Taxonomy" id="40576"/>
    <lineage>
        <taxon>Bacteria</taxon>
        <taxon>Pseudomonadati</taxon>
        <taxon>Pseudomonadota</taxon>
        <taxon>Gammaproteobacteria</taxon>
        <taxon>Enterobacterales</taxon>
        <taxon>Morganellaceae</taxon>
        <taxon>Xenorhabdus</taxon>
    </lineage>
</organism>
<gene>
    <name evidence="1" type="ORF">XBW1_4341</name>
</gene>
<dbReference type="Proteomes" id="UP000032930">
    <property type="component" value="Chromosome"/>
</dbReference>
<evidence type="ECO:0000313" key="2">
    <source>
        <dbReference type="Proteomes" id="UP000032930"/>
    </source>
</evidence>
<accession>A0A0B6XDS2</accession>
<name>A0A0B6XDS2_XENBV</name>
<dbReference type="EMBL" id="FO818637">
    <property type="protein sequence ID" value="CDM91690.1"/>
    <property type="molecule type" value="Genomic_DNA"/>
</dbReference>
<evidence type="ECO:0000313" key="1">
    <source>
        <dbReference type="EMBL" id="CDM91690.1"/>
    </source>
</evidence>
<proteinExistence type="predicted"/>
<dbReference type="AlphaFoldDB" id="A0A0B6XDS2"/>
<protein>
    <submittedName>
        <fullName evidence="1">Uncharacterized protein</fullName>
    </submittedName>
</protein>